<reference evidence="1" key="2">
    <citation type="journal article" date="2015" name="Fish Shellfish Immunol.">
        <title>Early steps in the European eel (Anguilla anguilla)-Vibrio vulnificus interaction in the gills: Role of the RtxA13 toxin.</title>
        <authorList>
            <person name="Callol A."/>
            <person name="Pajuelo D."/>
            <person name="Ebbesson L."/>
            <person name="Teles M."/>
            <person name="MacKenzie S."/>
            <person name="Amaro C."/>
        </authorList>
    </citation>
    <scope>NUCLEOTIDE SEQUENCE</scope>
</reference>
<organism evidence="1">
    <name type="scientific">Anguilla anguilla</name>
    <name type="common">European freshwater eel</name>
    <name type="synonym">Muraena anguilla</name>
    <dbReference type="NCBI Taxonomy" id="7936"/>
    <lineage>
        <taxon>Eukaryota</taxon>
        <taxon>Metazoa</taxon>
        <taxon>Chordata</taxon>
        <taxon>Craniata</taxon>
        <taxon>Vertebrata</taxon>
        <taxon>Euteleostomi</taxon>
        <taxon>Actinopterygii</taxon>
        <taxon>Neopterygii</taxon>
        <taxon>Teleostei</taxon>
        <taxon>Anguilliformes</taxon>
        <taxon>Anguillidae</taxon>
        <taxon>Anguilla</taxon>
    </lineage>
</organism>
<dbReference type="EMBL" id="GBXM01012519">
    <property type="protein sequence ID" value="JAH96058.1"/>
    <property type="molecule type" value="Transcribed_RNA"/>
</dbReference>
<name>A0A0E9X2Y4_ANGAN</name>
<accession>A0A0E9X2Y4</accession>
<dbReference type="AlphaFoldDB" id="A0A0E9X2Y4"/>
<proteinExistence type="predicted"/>
<reference evidence="1" key="1">
    <citation type="submission" date="2014-11" db="EMBL/GenBank/DDBJ databases">
        <authorList>
            <person name="Amaro Gonzalez C."/>
        </authorList>
    </citation>
    <scope>NUCLEOTIDE SEQUENCE</scope>
</reference>
<protein>
    <submittedName>
        <fullName evidence="1">Uncharacterized protein</fullName>
    </submittedName>
</protein>
<sequence length="75" mass="8653">MPCVRYTVFRTVTKFQRASDKTTESVSHLISVSNKNRWCLHPRSITAHAVTVYGHRGVTRYMKPRLKTCDEIKSA</sequence>
<evidence type="ECO:0000313" key="1">
    <source>
        <dbReference type="EMBL" id="JAH96058.1"/>
    </source>
</evidence>